<comment type="caution">
    <text evidence="1">The sequence shown here is derived from an EMBL/GenBank/DDBJ whole genome shotgun (WGS) entry which is preliminary data.</text>
</comment>
<dbReference type="Proteomes" id="UP000435910">
    <property type="component" value="Unassembled WGS sequence"/>
</dbReference>
<gene>
    <name evidence="1" type="ORF">CHCC16736_3917</name>
</gene>
<name>A0A8B5YHW7_BACLI</name>
<protein>
    <submittedName>
        <fullName evidence="1">Uncharacterized protein</fullName>
    </submittedName>
</protein>
<dbReference type="EMBL" id="NILC01000004">
    <property type="protein sequence ID" value="TWL33105.1"/>
    <property type="molecule type" value="Genomic_DNA"/>
</dbReference>
<organism evidence="1 2">
    <name type="scientific">Bacillus licheniformis</name>
    <dbReference type="NCBI Taxonomy" id="1402"/>
    <lineage>
        <taxon>Bacteria</taxon>
        <taxon>Bacillati</taxon>
        <taxon>Bacillota</taxon>
        <taxon>Bacilli</taxon>
        <taxon>Bacillales</taxon>
        <taxon>Bacillaceae</taxon>
        <taxon>Bacillus</taxon>
    </lineage>
</organism>
<sequence>MLSLFIGEPDYFFTIKKLNGLFLQTVKLFICVTRLVHMFLLL</sequence>
<dbReference type="AlphaFoldDB" id="A0A8B5YHW7"/>
<evidence type="ECO:0000313" key="2">
    <source>
        <dbReference type="Proteomes" id="UP000435910"/>
    </source>
</evidence>
<accession>A0A8B5YHW7</accession>
<evidence type="ECO:0000313" key="1">
    <source>
        <dbReference type="EMBL" id="TWL33105.1"/>
    </source>
</evidence>
<proteinExistence type="predicted"/>
<reference evidence="1 2" key="1">
    <citation type="submission" date="2019-06" db="EMBL/GenBank/DDBJ databases">
        <title>Genome sequence analysis of &gt;100 Bacillus licheniformis strains suggests intrinsic resistance to this species.</title>
        <authorList>
            <person name="Wels M."/>
            <person name="Siezen R.J."/>
            <person name="Johansen E."/>
            <person name="Stuer-Lauridsen B."/>
            <person name="Bjerre K."/>
            <person name="Nielsen B.K.K."/>
        </authorList>
    </citation>
    <scope>NUCLEOTIDE SEQUENCE [LARGE SCALE GENOMIC DNA]</scope>
    <source>
        <strain evidence="1 2">BAC-16736</strain>
    </source>
</reference>